<dbReference type="InterPro" id="IPR018200">
    <property type="entry name" value="USP_CS"/>
</dbReference>
<feature type="region of interest" description="Disordered" evidence="5">
    <location>
        <begin position="116"/>
        <end position="210"/>
    </location>
</feature>
<evidence type="ECO:0000256" key="1">
    <source>
        <dbReference type="ARBA" id="ARBA00000707"/>
    </source>
</evidence>
<dbReference type="CTD" id="9101"/>
<dbReference type="PROSITE" id="PS50235">
    <property type="entry name" value="USP_3"/>
    <property type="match status" value="1"/>
</dbReference>
<feature type="domain" description="USP" evidence="7">
    <location>
        <begin position="734"/>
        <end position="1067"/>
    </location>
</feature>
<keyword evidence="8" id="KW-1185">Reference proteome</keyword>
<dbReference type="AlphaFoldDB" id="A0AAJ7T3T6"/>
<evidence type="ECO:0000256" key="5">
    <source>
        <dbReference type="SAM" id="MobiDB-lite"/>
    </source>
</evidence>
<dbReference type="CDD" id="cd02674">
    <property type="entry name" value="Peptidase_C19R"/>
    <property type="match status" value="1"/>
</dbReference>
<dbReference type="Pfam" id="PF00443">
    <property type="entry name" value="UCH"/>
    <property type="match status" value="1"/>
</dbReference>
<comment type="similarity">
    <text evidence="2">Belongs to the peptidase C19 family.</text>
</comment>
<feature type="compositionally biased region" description="Pro residues" evidence="5">
    <location>
        <begin position="371"/>
        <end position="388"/>
    </location>
</feature>
<dbReference type="Pfam" id="PF08969">
    <property type="entry name" value="USP8_dimer"/>
    <property type="match status" value="1"/>
</dbReference>
<feature type="compositionally biased region" description="Acidic residues" evidence="5">
    <location>
        <begin position="143"/>
        <end position="155"/>
    </location>
</feature>
<dbReference type="FunFam" id="3.90.70.10:FF:000025">
    <property type="entry name" value="Putative ubiquitin carboxyl-terminal hydrolase 8"/>
    <property type="match status" value="1"/>
</dbReference>
<dbReference type="GeneID" id="116942116"/>
<dbReference type="EC" id="3.4.19.12" evidence="3"/>
<evidence type="ECO:0000259" key="6">
    <source>
        <dbReference type="PROSITE" id="PS50206"/>
    </source>
</evidence>
<dbReference type="GO" id="GO:0004843">
    <property type="term" value="F:cysteine-type deubiquitinase activity"/>
    <property type="evidence" value="ECO:0007669"/>
    <property type="project" value="UniProtKB-EC"/>
</dbReference>
<dbReference type="InterPro" id="IPR015063">
    <property type="entry name" value="USP8_dimer"/>
</dbReference>
<keyword evidence="4" id="KW-0378">Hydrolase</keyword>
<accession>A0AAJ7T3T6</accession>
<dbReference type="InterPro" id="IPR038765">
    <property type="entry name" value="Papain-like_cys_pep_sf"/>
</dbReference>
<dbReference type="Proteomes" id="UP001318040">
    <property type="component" value="Chromosome 13"/>
</dbReference>
<dbReference type="PROSITE" id="PS50206">
    <property type="entry name" value="RHODANESE_3"/>
    <property type="match status" value="1"/>
</dbReference>
<dbReference type="Gene3D" id="1.20.58.80">
    <property type="entry name" value="Phosphotransferase system, lactose/cellobiose-type IIA subunit"/>
    <property type="match status" value="1"/>
</dbReference>
<feature type="compositionally biased region" description="Basic and acidic residues" evidence="5">
    <location>
        <begin position="580"/>
        <end position="622"/>
    </location>
</feature>
<dbReference type="RefSeq" id="XP_032809597.1">
    <property type="nucleotide sequence ID" value="XM_032953706.1"/>
</dbReference>
<dbReference type="InterPro" id="IPR050185">
    <property type="entry name" value="Ub_carboxyl-term_hydrolase"/>
</dbReference>
<evidence type="ECO:0000313" key="9">
    <source>
        <dbReference type="RefSeq" id="XP_032809597.1"/>
    </source>
</evidence>
<evidence type="ECO:0000259" key="7">
    <source>
        <dbReference type="PROSITE" id="PS50235"/>
    </source>
</evidence>
<feature type="compositionally biased region" description="Polar residues" evidence="5">
    <location>
        <begin position="198"/>
        <end position="210"/>
    </location>
</feature>
<name>A0AAJ7T3T6_PETMA</name>
<feature type="region of interest" description="Disordered" evidence="5">
    <location>
        <begin position="352"/>
        <end position="705"/>
    </location>
</feature>
<dbReference type="PANTHER" id="PTHR21646">
    <property type="entry name" value="UBIQUITIN CARBOXYL-TERMINAL HYDROLASE"/>
    <property type="match status" value="1"/>
</dbReference>
<feature type="compositionally biased region" description="Low complexity" evidence="5">
    <location>
        <begin position="449"/>
        <end position="468"/>
    </location>
</feature>
<dbReference type="InterPro" id="IPR001394">
    <property type="entry name" value="Peptidase_C19_UCH"/>
</dbReference>
<dbReference type="InterPro" id="IPR001763">
    <property type="entry name" value="Rhodanese-like_dom"/>
</dbReference>
<evidence type="ECO:0000256" key="2">
    <source>
        <dbReference type="ARBA" id="ARBA00009085"/>
    </source>
</evidence>
<proteinExistence type="inferred from homology"/>
<organism evidence="8 9">
    <name type="scientific">Petromyzon marinus</name>
    <name type="common">Sea lamprey</name>
    <dbReference type="NCBI Taxonomy" id="7757"/>
    <lineage>
        <taxon>Eukaryota</taxon>
        <taxon>Metazoa</taxon>
        <taxon>Chordata</taxon>
        <taxon>Craniata</taxon>
        <taxon>Vertebrata</taxon>
        <taxon>Cyclostomata</taxon>
        <taxon>Hyperoartia</taxon>
        <taxon>Petromyzontiformes</taxon>
        <taxon>Petromyzontidae</taxon>
        <taxon>Petromyzon</taxon>
    </lineage>
</organism>
<feature type="compositionally biased region" description="Basic and acidic residues" evidence="5">
    <location>
        <begin position="116"/>
        <end position="142"/>
    </location>
</feature>
<feature type="compositionally biased region" description="Basic and acidic residues" evidence="5">
    <location>
        <begin position="472"/>
        <end position="560"/>
    </location>
</feature>
<dbReference type="FunFam" id="3.40.250.10:FF:000017">
    <property type="entry name" value="ubiquitin carboxyl-terminal hydrolase 8"/>
    <property type="match status" value="1"/>
</dbReference>
<dbReference type="PROSITE" id="PS00972">
    <property type="entry name" value="USP_1"/>
    <property type="match status" value="1"/>
</dbReference>
<evidence type="ECO:0000256" key="4">
    <source>
        <dbReference type="ARBA" id="ARBA00022801"/>
    </source>
</evidence>
<evidence type="ECO:0000313" key="8">
    <source>
        <dbReference type="Proteomes" id="UP001318040"/>
    </source>
</evidence>
<dbReference type="InterPro" id="IPR028889">
    <property type="entry name" value="USP"/>
</dbReference>
<dbReference type="InterPro" id="IPR036873">
    <property type="entry name" value="Rhodanese-like_dom_sf"/>
</dbReference>
<sequence length="1077" mass="121058">MPVLTEFSNKKPLHVCTSLGELNNLAQVKMEKTKSPRRYAQSASKVLKQAEVYGLERDEENAYMLYMRFLHIVDHLRKTPEFVRDKGFFLSLLGSDNFSKAVREAERLSESLKNRYEEAEVRQRLEERERAAGEDAAFRDEGVGDDDYDDEDDDDFNRRHGPLGNGAATGGTRLPETRKRTSGSPGSRSQPGAEVAPTESNSHTGPCRTSITPQQLYSMLSDGDVQLVLMDARPSIDYAASHIMSVRCISVPEEAINPGTTVAQIEVGLPQESLSLWGDRGRVDYVLLLDWRSRPEDVLLGTTLHSLRDAIYKWDSMTILRSQPLVLEGGYENWLLHYPMWCSEPHVHVPARPGPPSTQPDLLELNYPSLEEPPPPPTPAPPPAPPPSVRDVGSYTLVAGVRPEPEQSGGGATASAAAGAPGGSLDAVPSGRPTAAAKSIPQVDRSKKPSVAAAGPSPVSAAAAVPGPEWLSAREREKIARDAAGIKEKARVEKEKRMKAEEVKKRRAAEEEEKRKWAEEEKRKAEERQKLEDEERARKDHVERTRRARLEKEEKERDKGGAVPSPAIGSARESPPPHAPDVRAERLRQQQEEAENRQREEAERVSRIREKAEQDQRGRMQDGRMGPSRHTPDSHADVHPTQPGPTARTAATQGGERDRPRLQRSFSSPNVAQLGMGIDEEDERTLVDGGLRPKPQFDRASKPVPVAAVRAQSSAILPMRHLNPTYGGMGRALTGLRNLGNTCYMNSVVQCLSNTTSLAEYFLTSQYVNNINRNNPLGRKGQVVEEFAVIVRALWSGQYRSITPRDFKFMIGRLNDQFCGTEQHDSQELLIFLLDGLHEDLNQAKRVRVKEEKTEHLSDSMAAQLAWDAYKHINESILVTLFHGQFRSTIKCLTCQKVSRTFEVFMNLTLHLPSDTTSKCTLQDCLQMFSKPEKMTDANRYLCSHCKQRRESVKTMEIWKLPPVLIIHLKRFSYSGRWKQKLQTNVGFPLTSLDMKPYIINKDNRYSEYNLYAVSNHYGSLDGGHYTAYTHNTVRDSWFKFDDHEVEFIYPKNVSTSAGYILFYSALPQQPPRMDIF</sequence>
<dbReference type="SUPFAM" id="SSF52821">
    <property type="entry name" value="Rhodanese/Cell cycle control phosphatase"/>
    <property type="match status" value="1"/>
</dbReference>
<dbReference type="PROSITE" id="PS00973">
    <property type="entry name" value="USP_2"/>
    <property type="match status" value="1"/>
</dbReference>
<dbReference type="GO" id="GO:0016579">
    <property type="term" value="P:protein deubiquitination"/>
    <property type="evidence" value="ECO:0007669"/>
    <property type="project" value="InterPro"/>
</dbReference>
<gene>
    <name evidence="9" type="primary">LOC116942116</name>
</gene>
<dbReference type="Gene3D" id="3.90.70.10">
    <property type="entry name" value="Cysteine proteinases"/>
    <property type="match status" value="1"/>
</dbReference>
<dbReference type="SUPFAM" id="SSF140856">
    <property type="entry name" value="USP8 N-terminal domain-like"/>
    <property type="match status" value="1"/>
</dbReference>
<dbReference type="SUPFAM" id="SSF54001">
    <property type="entry name" value="Cysteine proteinases"/>
    <property type="match status" value="1"/>
</dbReference>
<evidence type="ECO:0000256" key="3">
    <source>
        <dbReference type="ARBA" id="ARBA00012759"/>
    </source>
</evidence>
<comment type="catalytic activity">
    <reaction evidence="1">
        <text>Thiol-dependent hydrolysis of ester, thioester, amide, peptide and isopeptide bonds formed by the C-terminal Gly of ubiquitin (a 76-residue protein attached to proteins as an intracellular targeting signal).</text>
        <dbReference type="EC" id="3.4.19.12"/>
    </reaction>
</comment>
<feature type="domain" description="Rhodanese" evidence="6">
    <location>
        <begin position="223"/>
        <end position="343"/>
    </location>
</feature>
<protein>
    <recommendedName>
        <fullName evidence="3">ubiquitinyl hydrolase 1</fullName>
        <ecNumber evidence="3">3.4.19.12</ecNumber>
    </recommendedName>
</protein>
<dbReference type="Gene3D" id="3.40.250.10">
    <property type="entry name" value="Rhodanese-like domain"/>
    <property type="match status" value="1"/>
</dbReference>
<reference evidence="9" key="1">
    <citation type="submission" date="2025-08" db="UniProtKB">
        <authorList>
            <consortium name="RefSeq"/>
        </authorList>
    </citation>
    <scope>IDENTIFICATION</scope>
    <source>
        <tissue evidence="9">Sperm</tissue>
    </source>
</reference>
<dbReference type="KEGG" id="pmrn:116942116"/>
<dbReference type="PANTHER" id="PTHR21646:SF46">
    <property type="entry name" value="UBIQUITIN CARBOXYL-TERMINAL HYDROLASE"/>
    <property type="match status" value="1"/>
</dbReference>